<evidence type="ECO:0000256" key="1">
    <source>
        <dbReference type="ARBA" id="ARBA00023015"/>
    </source>
</evidence>
<sequence length="193" mass="21718">MNTKEKILRTGKIQFAAHGYAGTTMAMIAEAVGIKKPSLYAHYSSKEAIFKGVLEAEFTDYIAFVTDILEKENQSALGKLSALYMAHLPEAGEPDSSNDFYYRFIKFQPPGLEEYIAGKYREAEDIQFEIFSGVVEDGKREGAIDPRLSARQVYEAYFLLLGGIDSMQGLYDAEYIQKSGRDAWQVFYRGIKA</sequence>
<dbReference type="InterPro" id="IPR001647">
    <property type="entry name" value="HTH_TetR"/>
</dbReference>
<dbReference type="RefSeq" id="WP_179647123.1">
    <property type="nucleotide sequence ID" value="NZ_OBQF01000002.1"/>
</dbReference>
<dbReference type="SUPFAM" id="SSF46689">
    <property type="entry name" value="Homeodomain-like"/>
    <property type="match status" value="1"/>
</dbReference>
<dbReference type="PANTHER" id="PTHR47506:SF1">
    <property type="entry name" value="HTH-TYPE TRANSCRIPTIONAL REGULATOR YJDC"/>
    <property type="match status" value="1"/>
</dbReference>
<feature type="domain" description="HTH tetR-type" evidence="5">
    <location>
        <begin position="1"/>
        <end position="61"/>
    </location>
</feature>
<gene>
    <name evidence="6" type="ORF">SAMN05878391_1152</name>
</gene>
<evidence type="ECO:0000256" key="4">
    <source>
        <dbReference type="PROSITE-ProRule" id="PRU00335"/>
    </source>
</evidence>
<organism evidence="6 7">
    <name type="scientific">Salinicoccus kekensis</name>
    <dbReference type="NCBI Taxonomy" id="714307"/>
    <lineage>
        <taxon>Bacteria</taxon>
        <taxon>Bacillati</taxon>
        <taxon>Bacillota</taxon>
        <taxon>Bacilli</taxon>
        <taxon>Bacillales</taxon>
        <taxon>Staphylococcaceae</taxon>
        <taxon>Salinicoccus</taxon>
    </lineage>
</organism>
<dbReference type="SUPFAM" id="SSF48498">
    <property type="entry name" value="Tetracyclin repressor-like, C-terminal domain"/>
    <property type="match status" value="1"/>
</dbReference>
<dbReference type="PANTHER" id="PTHR47506">
    <property type="entry name" value="TRANSCRIPTIONAL REGULATORY PROTEIN"/>
    <property type="match status" value="1"/>
</dbReference>
<keyword evidence="1" id="KW-0805">Transcription regulation</keyword>
<dbReference type="EMBL" id="OBQF01000002">
    <property type="protein sequence ID" value="SOC40826.1"/>
    <property type="molecule type" value="Genomic_DNA"/>
</dbReference>
<name>A0A285UJP9_9STAP</name>
<feature type="DNA-binding region" description="H-T-H motif" evidence="4">
    <location>
        <begin position="24"/>
        <end position="43"/>
    </location>
</feature>
<evidence type="ECO:0000313" key="7">
    <source>
        <dbReference type="Proteomes" id="UP000219412"/>
    </source>
</evidence>
<dbReference type="InterPro" id="IPR036271">
    <property type="entry name" value="Tet_transcr_reg_TetR-rel_C_sf"/>
</dbReference>
<dbReference type="Pfam" id="PF00440">
    <property type="entry name" value="TetR_N"/>
    <property type="match status" value="1"/>
</dbReference>
<dbReference type="GO" id="GO:0003677">
    <property type="term" value="F:DNA binding"/>
    <property type="evidence" value="ECO:0007669"/>
    <property type="project" value="UniProtKB-UniRule"/>
</dbReference>
<dbReference type="AlphaFoldDB" id="A0A285UJP9"/>
<accession>A0A285UJP9</accession>
<proteinExistence type="predicted"/>
<reference evidence="7" key="1">
    <citation type="submission" date="2017-08" db="EMBL/GenBank/DDBJ databases">
        <authorList>
            <person name="Varghese N."/>
            <person name="Submissions S."/>
        </authorList>
    </citation>
    <scope>NUCLEOTIDE SEQUENCE [LARGE SCALE GENOMIC DNA]</scope>
    <source>
        <strain evidence="7">DSM 23173</strain>
    </source>
</reference>
<evidence type="ECO:0000313" key="6">
    <source>
        <dbReference type="EMBL" id="SOC40826.1"/>
    </source>
</evidence>
<dbReference type="Proteomes" id="UP000219412">
    <property type="component" value="Unassembled WGS sequence"/>
</dbReference>
<dbReference type="InterPro" id="IPR009057">
    <property type="entry name" value="Homeodomain-like_sf"/>
</dbReference>
<keyword evidence="3" id="KW-0804">Transcription</keyword>
<evidence type="ECO:0000256" key="2">
    <source>
        <dbReference type="ARBA" id="ARBA00023125"/>
    </source>
</evidence>
<dbReference type="PROSITE" id="PS50977">
    <property type="entry name" value="HTH_TETR_2"/>
    <property type="match status" value="1"/>
</dbReference>
<dbReference type="Gene3D" id="1.10.10.60">
    <property type="entry name" value="Homeodomain-like"/>
    <property type="match status" value="1"/>
</dbReference>
<dbReference type="PRINTS" id="PR00455">
    <property type="entry name" value="HTHTETR"/>
</dbReference>
<evidence type="ECO:0000256" key="3">
    <source>
        <dbReference type="ARBA" id="ARBA00023163"/>
    </source>
</evidence>
<protein>
    <submittedName>
        <fullName evidence="6">TetR family transcriptional regulator</fullName>
    </submittedName>
</protein>
<evidence type="ECO:0000259" key="5">
    <source>
        <dbReference type="PROSITE" id="PS50977"/>
    </source>
</evidence>
<keyword evidence="7" id="KW-1185">Reference proteome</keyword>
<dbReference type="Gene3D" id="1.10.357.10">
    <property type="entry name" value="Tetracycline Repressor, domain 2"/>
    <property type="match status" value="1"/>
</dbReference>
<keyword evidence="2 4" id="KW-0238">DNA-binding</keyword>